<dbReference type="NCBIfam" id="TIGR00383">
    <property type="entry name" value="corA"/>
    <property type="match status" value="1"/>
</dbReference>
<organism evidence="9 10">
    <name type="scientific">Planktosalinus lacus</name>
    <dbReference type="NCBI Taxonomy" id="1526573"/>
    <lineage>
        <taxon>Bacteria</taxon>
        <taxon>Pseudomonadati</taxon>
        <taxon>Bacteroidota</taxon>
        <taxon>Flavobacteriia</taxon>
        <taxon>Flavobacteriales</taxon>
        <taxon>Flavobacteriaceae</taxon>
        <taxon>Planktosalinus</taxon>
    </lineage>
</organism>
<evidence type="ECO:0000313" key="9">
    <source>
        <dbReference type="EMBL" id="GGD94183.1"/>
    </source>
</evidence>
<gene>
    <name evidence="8 9" type="primary">corA</name>
    <name evidence="9" type="ORF">GCM10011312_17400</name>
</gene>
<keyword evidence="8" id="KW-0460">Magnesium</keyword>
<dbReference type="Pfam" id="PF01544">
    <property type="entry name" value="CorA"/>
    <property type="match status" value="1"/>
</dbReference>
<dbReference type="Gene3D" id="1.20.58.340">
    <property type="entry name" value="Magnesium transport protein CorA, transmembrane region"/>
    <property type="match status" value="2"/>
</dbReference>
<comment type="similarity">
    <text evidence="2 8">Belongs to the CorA metal ion transporter (MIT) (TC 1.A.35) family.</text>
</comment>
<dbReference type="PANTHER" id="PTHR46494">
    <property type="entry name" value="CORA FAMILY METAL ION TRANSPORTER (EUROFUNG)"/>
    <property type="match status" value="1"/>
</dbReference>
<dbReference type="AlphaFoldDB" id="A0A8J2V9X1"/>
<dbReference type="InterPro" id="IPR045861">
    <property type="entry name" value="CorA_cytoplasmic_dom"/>
</dbReference>
<evidence type="ECO:0000313" key="10">
    <source>
        <dbReference type="Proteomes" id="UP000652231"/>
    </source>
</evidence>
<keyword evidence="7 8" id="KW-0472">Membrane</keyword>
<dbReference type="GO" id="GO:0000287">
    <property type="term" value="F:magnesium ion binding"/>
    <property type="evidence" value="ECO:0007669"/>
    <property type="project" value="TreeGrafter"/>
</dbReference>
<reference evidence="9" key="1">
    <citation type="journal article" date="2014" name="Int. J. Syst. Evol. Microbiol.">
        <title>Complete genome sequence of Corynebacterium casei LMG S-19264T (=DSM 44701T), isolated from a smear-ripened cheese.</title>
        <authorList>
            <consortium name="US DOE Joint Genome Institute (JGI-PGF)"/>
            <person name="Walter F."/>
            <person name="Albersmeier A."/>
            <person name="Kalinowski J."/>
            <person name="Ruckert C."/>
        </authorList>
    </citation>
    <scope>NUCLEOTIDE SEQUENCE</scope>
    <source>
        <strain evidence="9">CGMCC 1.12924</strain>
    </source>
</reference>
<accession>A0A8J2V9X1</accession>
<sequence length="354" mass="41382">MARKRQKRKSKIGLAPGTLLFTGQQKMEKAEFSVLIYNEDQVQEITPKNLEEVIHLIDTSKDTLWINIDGIHDESIIENICSKILVHKLTMEDILSVGQRPKIDEYENYIHIVLKMLMLNKDDEVEDEQLSFILHKNILISFQEKTGDVFEGVRKRILEGKGFIRKRGSDYLLYALVDSVVDHYFLILETLGEKIETLESELLVNPVESVLAKLHHLRRETLDIRRSVYPLREVISKFEKIDESILHPDVRVFIRDLYDHTIQVIETIEVLRESASGLLDLYMNSVSNKMNEIMKVLTIMASIFIPLTFIAGVYGMNFQYMPELEYRYGYFVVWGVMILVFVGMLIYFKQKKWL</sequence>
<protein>
    <recommendedName>
        <fullName evidence="8">Magnesium transport protein CorA</fullName>
    </recommendedName>
</protein>
<evidence type="ECO:0000256" key="5">
    <source>
        <dbReference type="ARBA" id="ARBA00022692"/>
    </source>
</evidence>
<dbReference type="SUPFAM" id="SSF143865">
    <property type="entry name" value="CorA soluble domain-like"/>
    <property type="match status" value="1"/>
</dbReference>
<keyword evidence="8" id="KW-0406">Ion transport</keyword>
<dbReference type="GO" id="GO:0015087">
    <property type="term" value="F:cobalt ion transmembrane transporter activity"/>
    <property type="evidence" value="ECO:0007669"/>
    <property type="project" value="UniProtKB-UniRule"/>
</dbReference>
<keyword evidence="10" id="KW-1185">Reference proteome</keyword>
<feature type="transmembrane region" description="Helical" evidence="8">
    <location>
        <begin position="328"/>
        <end position="348"/>
    </location>
</feature>
<dbReference type="GO" id="GO:0015095">
    <property type="term" value="F:magnesium ion transmembrane transporter activity"/>
    <property type="evidence" value="ECO:0007669"/>
    <property type="project" value="UniProtKB-UniRule"/>
</dbReference>
<evidence type="ECO:0000256" key="3">
    <source>
        <dbReference type="ARBA" id="ARBA00022448"/>
    </source>
</evidence>
<keyword evidence="6 8" id="KW-1133">Transmembrane helix</keyword>
<dbReference type="PANTHER" id="PTHR46494:SF1">
    <property type="entry name" value="CORA FAMILY METAL ION TRANSPORTER (EUROFUNG)"/>
    <property type="match status" value="1"/>
</dbReference>
<dbReference type="InterPro" id="IPR004488">
    <property type="entry name" value="Mg/Co-transport_prot_CorA"/>
</dbReference>
<dbReference type="FunFam" id="1.20.58.340:FF:000012">
    <property type="entry name" value="Magnesium transport protein CorA"/>
    <property type="match status" value="1"/>
</dbReference>
<keyword evidence="4 8" id="KW-1003">Cell membrane</keyword>
<dbReference type="RefSeq" id="WP_188441592.1">
    <property type="nucleotide sequence ID" value="NZ_BMGK01000006.1"/>
</dbReference>
<comment type="subcellular location">
    <subcellularLocation>
        <location evidence="1">Cell membrane</location>
        <topology evidence="1">Multi-pass membrane protein</topology>
    </subcellularLocation>
    <subcellularLocation>
        <location evidence="8">Membrane</location>
        <topology evidence="8">Multi-pass membrane protein</topology>
    </subcellularLocation>
</comment>
<proteinExistence type="inferred from homology"/>
<comment type="function">
    <text evidence="8">Mediates influx of magnesium ions.</text>
</comment>
<feature type="transmembrane region" description="Helical" evidence="8">
    <location>
        <begin position="296"/>
        <end position="316"/>
    </location>
</feature>
<dbReference type="CDD" id="cd12828">
    <property type="entry name" value="TmCorA-like_1"/>
    <property type="match status" value="1"/>
</dbReference>
<comment type="caution">
    <text evidence="9">The sequence shown here is derived from an EMBL/GenBank/DDBJ whole genome shotgun (WGS) entry which is preliminary data.</text>
</comment>
<evidence type="ECO:0000256" key="8">
    <source>
        <dbReference type="RuleBase" id="RU362010"/>
    </source>
</evidence>
<evidence type="ECO:0000256" key="4">
    <source>
        <dbReference type="ARBA" id="ARBA00022475"/>
    </source>
</evidence>
<dbReference type="EMBL" id="BMGK01000006">
    <property type="protein sequence ID" value="GGD94183.1"/>
    <property type="molecule type" value="Genomic_DNA"/>
</dbReference>
<dbReference type="InterPro" id="IPR002523">
    <property type="entry name" value="MgTranspt_CorA/ZnTranspt_ZntB"/>
</dbReference>
<dbReference type="Gene3D" id="3.30.460.20">
    <property type="entry name" value="CorA soluble domain-like"/>
    <property type="match status" value="1"/>
</dbReference>
<keyword evidence="5 8" id="KW-0812">Transmembrane</keyword>
<dbReference type="GO" id="GO:0050897">
    <property type="term" value="F:cobalt ion binding"/>
    <property type="evidence" value="ECO:0007669"/>
    <property type="project" value="TreeGrafter"/>
</dbReference>
<dbReference type="SUPFAM" id="SSF144083">
    <property type="entry name" value="Magnesium transport protein CorA, transmembrane region"/>
    <property type="match status" value="1"/>
</dbReference>
<name>A0A8J2V9X1_9FLAO</name>
<reference evidence="9" key="2">
    <citation type="submission" date="2020-09" db="EMBL/GenBank/DDBJ databases">
        <authorList>
            <person name="Sun Q."/>
            <person name="Zhou Y."/>
        </authorList>
    </citation>
    <scope>NUCLEOTIDE SEQUENCE</scope>
    <source>
        <strain evidence="9">CGMCC 1.12924</strain>
    </source>
</reference>
<dbReference type="Proteomes" id="UP000652231">
    <property type="component" value="Unassembled WGS sequence"/>
</dbReference>
<dbReference type="InterPro" id="IPR045863">
    <property type="entry name" value="CorA_TM1_TM2"/>
</dbReference>
<evidence type="ECO:0000256" key="6">
    <source>
        <dbReference type="ARBA" id="ARBA00022989"/>
    </source>
</evidence>
<evidence type="ECO:0000256" key="1">
    <source>
        <dbReference type="ARBA" id="ARBA00004651"/>
    </source>
</evidence>
<evidence type="ECO:0000256" key="7">
    <source>
        <dbReference type="ARBA" id="ARBA00023136"/>
    </source>
</evidence>
<dbReference type="GO" id="GO:0005886">
    <property type="term" value="C:plasma membrane"/>
    <property type="evidence" value="ECO:0007669"/>
    <property type="project" value="UniProtKB-SubCell"/>
</dbReference>
<evidence type="ECO:0000256" key="2">
    <source>
        <dbReference type="ARBA" id="ARBA00009765"/>
    </source>
</evidence>
<keyword evidence="3 8" id="KW-0813">Transport</keyword>